<evidence type="ECO:0008006" key="10">
    <source>
        <dbReference type="Google" id="ProtNLM"/>
    </source>
</evidence>
<dbReference type="AlphaFoldDB" id="A0A178I0L7"/>
<name>A0A178I0L7_9HYPH</name>
<organism evidence="8 9">
    <name type="scientific">Devosia elaeis</name>
    <dbReference type="NCBI Taxonomy" id="1770058"/>
    <lineage>
        <taxon>Bacteria</taxon>
        <taxon>Pseudomonadati</taxon>
        <taxon>Pseudomonadota</taxon>
        <taxon>Alphaproteobacteria</taxon>
        <taxon>Hyphomicrobiales</taxon>
        <taxon>Devosiaceae</taxon>
        <taxon>Devosia</taxon>
    </lineage>
</organism>
<dbReference type="GO" id="GO:0016020">
    <property type="term" value="C:membrane"/>
    <property type="evidence" value="ECO:0007669"/>
    <property type="project" value="UniProtKB-SubCell"/>
</dbReference>
<dbReference type="Gene3D" id="1.10.287.950">
    <property type="entry name" value="Methyl-accepting chemotaxis protein"/>
    <property type="match status" value="1"/>
</dbReference>
<feature type="domain" description="HAMP" evidence="7">
    <location>
        <begin position="342"/>
        <end position="394"/>
    </location>
</feature>
<keyword evidence="9" id="KW-1185">Reference proteome</keyword>
<dbReference type="Pfam" id="PF00015">
    <property type="entry name" value="MCPsignal"/>
    <property type="match status" value="1"/>
</dbReference>
<dbReference type="RefSeq" id="WP_067454737.1">
    <property type="nucleotide sequence ID" value="NZ_LVVY01000076.1"/>
</dbReference>
<dbReference type="PROSITE" id="PS50885">
    <property type="entry name" value="HAMP"/>
    <property type="match status" value="2"/>
</dbReference>
<dbReference type="STRING" id="1770058.A3840_08360"/>
<evidence type="ECO:0000256" key="1">
    <source>
        <dbReference type="ARBA" id="ARBA00004370"/>
    </source>
</evidence>
<keyword evidence="5" id="KW-1133">Transmembrane helix</keyword>
<dbReference type="SMART" id="SM00304">
    <property type="entry name" value="HAMP"/>
    <property type="match status" value="2"/>
</dbReference>
<dbReference type="InterPro" id="IPR051310">
    <property type="entry name" value="MCP_chemotaxis"/>
</dbReference>
<dbReference type="InterPro" id="IPR003660">
    <property type="entry name" value="HAMP_dom"/>
</dbReference>
<dbReference type="InterPro" id="IPR029151">
    <property type="entry name" value="Sensor-like_sf"/>
</dbReference>
<keyword evidence="4" id="KW-0807">Transducer</keyword>
<dbReference type="Gene3D" id="1.10.8.500">
    <property type="entry name" value="HAMP domain in histidine kinase"/>
    <property type="match status" value="1"/>
</dbReference>
<dbReference type="SMART" id="SM00283">
    <property type="entry name" value="MA"/>
    <property type="match status" value="1"/>
</dbReference>
<keyword evidence="5" id="KW-0472">Membrane</keyword>
<dbReference type="InterPro" id="IPR033462">
    <property type="entry name" value="Cache_3-Cache_2"/>
</dbReference>
<dbReference type="SUPFAM" id="SSF103190">
    <property type="entry name" value="Sensory domain-like"/>
    <property type="match status" value="1"/>
</dbReference>
<accession>A0A178I0L7</accession>
<gene>
    <name evidence="8" type="ORF">A3840_08360</name>
</gene>
<keyword evidence="2" id="KW-0145">Chemotaxis</keyword>
<dbReference type="GO" id="GO:0006935">
    <property type="term" value="P:chemotaxis"/>
    <property type="evidence" value="ECO:0007669"/>
    <property type="project" value="UniProtKB-KW"/>
</dbReference>
<keyword evidence="5" id="KW-0812">Transmembrane</keyword>
<feature type="domain" description="HAMP" evidence="7">
    <location>
        <begin position="225"/>
        <end position="278"/>
    </location>
</feature>
<feature type="transmembrane region" description="Helical" evidence="5">
    <location>
        <begin position="201"/>
        <end position="223"/>
    </location>
</feature>
<evidence type="ECO:0000256" key="3">
    <source>
        <dbReference type="ARBA" id="ARBA00029447"/>
    </source>
</evidence>
<reference evidence="8 9" key="1">
    <citation type="submission" date="2016-03" db="EMBL/GenBank/DDBJ databases">
        <title>Genome sequencing of Devosia sp. S37.</title>
        <authorList>
            <person name="Mohd Nor M."/>
        </authorList>
    </citation>
    <scope>NUCLEOTIDE SEQUENCE [LARGE SCALE GENOMIC DNA]</scope>
    <source>
        <strain evidence="8 9">S37</strain>
    </source>
</reference>
<evidence type="ECO:0000313" key="9">
    <source>
        <dbReference type="Proteomes" id="UP000078389"/>
    </source>
</evidence>
<dbReference type="FunFam" id="1.10.287.950:FF:000001">
    <property type="entry name" value="Methyl-accepting chemotaxis sensory transducer"/>
    <property type="match status" value="1"/>
</dbReference>
<comment type="caution">
    <text evidence="8">The sequence shown here is derived from an EMBL/GenBank/DDBJ whole genome shotgun (WGS) entry which is preliminary data.</text>
</comment>
<dbReference type="PROSITE" id="PS50111">
    <property type="entry name" value="CHEMOTAXIS_TRANSDUC_2"/>
    <property type="match status" value="1"/>
</dbReference>
<dbReference type="Proteomes" id="UP000078389">
    <property type="component" value="Unassembled WGS sequence"/>
</dbReference>
<protein>
    <recommendedName>
        <fullName evidence="10">Chemotaxis protein</fullName>
    </recommendedName>
</protein>
<dbReference type="CDD" id="cd11386">
    <property type="entry name" value="MCP_signal"/>
    <property type="match status" value="1"/>
</dbReference>
<comment type="similarity">
    <text evidence="3">Belongs to the methyl-accepting chemotaxis (MCP) protein family.</text>
</comment>
<dbReference type="SUPFAM" id="SSF58104">
    <property type="entry name" value="Methyl-accepting chemotaxis protein (MCP) signaling domain"/>
    <property type="match status" value="1"/>
</dbReference>
<dbReference type="EMBL" id="LVVY01000076">
    <property type="protein sequence ID" value="OAM77836.1"/>
    <property type="molecule type" value="Genomic_DNA"/>
</dbReference>
<feature type="domain" description="Methyl-accepting transducer" evidence="6">
    <location>
        <begin position="399"/>
        <end position="628"/>
    </location>
</feature>
<dbReference type="CDD" id="cd06225">
    <property type="entry name" value="HAMP"/>
    <property type="match status" value="1"/>
</dbReference>
<proteinExistence type="inferred from homology"/>
<evidence type="ECO:0000256" key="5">
    <source>
        <dbReference type="SAM" id="Phobius"/>
    </source>
</evidence>
<evidence type="ECO:0000259" key="7">
    <source>
        <dbReference type="PROSITE" id="PS50885"/>
    </source>
</evidence>
<evidence type="ECO:0000256" key="4">
    <source>
        <dbReference type="PROSITE-ProRule" id="PRU00284"/>
    </source>
</evidence>
<dbReference type="Pfam" id="PF17201">
    <property type="entry name" value="Cache_3-Cache_2"/>
    <property type="match status" value="1"/>
</dbReference>
<comment type="subcellular location">
    <subcellularLocation>
        <location evidence="1">Membrane</location>
    </subcellularLocation>
</comment>
<dbReference type="PANTHER" id="PTHR43531:SF11">
    <property type="entry name" value="METHYL-ACCEPTING CHEMOTAXIS PROTEIN 3"/>
    <property type="match status" value="1"/>
</dbReference>
<dbReference type="PANTHER" id="PTHR43531">
    <property type="entry name" value="PROTEIN ICFG"/>
    <property type="match status" value="1"/>
</dbReference>
<dbReference type="Pfam" id="PF00672">
    <property type="entry name" value="HAMP"/>
    <property type="match status" value="1"/>
</dbReference>
<evidence type="ECO:0000256" key="2">
    <source>
        <dbReference type="ARBA" id="ARBA00022500"/>
    </source>
</evidence>
<sequence length="683" mass="71981">MKSIARLLGNVRMTTTILVLVLASIIGSIAVVSASIYVNLHGQAMADSRVQQETNLGVAATILERRISGSVLTWSEDGTISAFQSWAIPPFYDSEVIDSVTRVTKQDAAIYVLTPDASQLAAKTTSIVLADGARAVDHFLPEGSEAVARIMAGEAYLGPVELDGITYFSALQPIKKTNGEVMGAIFVGTPMANIEASANSVLGLIGMVGGLVTVVLGLIGFIASRFITRPIPRLAGAMDEIAEGNYEADVPYTEMGNEVGAMARAVEVFRQNGLRVSQMTEAEAARIVADEESRRQMMSQLQSAFGEVVDAAVAGDFSRQVNAEFPDPELNALAGSVNNLVGTFNRGVTEIGEVLGAMADTDFTRRMEGEYEGAFARLKADTNAVADKLSEVVGLLRQTSGSLKTATGEILSGANDLSERTTKQAATIEETSAAMEQLAATVLKNAERAREASANAARVTHTAEEGGKVMDAANEAMDRITQSSSKISNIIGLIDDIAFQTNLLALNASVEAARAGEAGKGFAVVAVEVRRLAQSAAQASSEVKALIEQSSGEVTTGSKLVGDAASKLATMLEAIRDNTAALEAIARDSAEQATSIEEVTSAVRTMDEMTQHNAALVEETNAAIEQTEAQASELDRIVDIFAVDRAEIAPGDNVQAQQRALRAAAPRLRSQGNAALAADWDEF</sequence>
<dbReference type="SUPFAM" id="SSF158472">
    <property type="entry name" value="HAMP domain-like"/>
    <property type="match status" value="1"/>
</dbReference>
<evidence type="ECO:0000313" key="8">
    <source>
        <dbReference type="EMBL" id="OAM77836.1"/>
    </source>
</evidence>
<dbReference type="InterPro" id="IPR004089">
    <property type="entry name" value="MCPsignal_dom"/>
</dbReference>
<evidence type="ECO:0000259" key="6">
    <source>
        <dbReference type="PROSITE" id="PS50111"/>
    </source>
</evidence>
<dbReference type="GO" id="GO:0007165">
    <property type="term" value="P:signal transduction"/>
    <property type="evidence" value="ECO:0007669"/>
    <property type="project" value="UniProtKB-KW"/>
</dbReference>